<dbReference type="AlphaFoldDB" id="W9XWD0"/>
<evidence type="ECO:0000256" key="9">
    <source>
        <dbReference type="ARBA" id="ARBA00023136"/>
    </source>
</evidence>
<evidence type="ECO:0000256" key="8">
    <source>
        <dbReference type="ARBA" id="ARBA00022989"/>
    </source>
</evidence>
<dbReference type="EMBL" id="AMWN01000007">
    <property type="protein sequence ID" value="EXJ81670.1"/>
    <property type="molecule type" value="Genomic_DNA"/>
</dbReference>
<dbReference type="InterPro" id="IPR013969">
    <property type="entry name" value="Oligosacch_biosynth_Alg14"/>
</dbReference>
<dbReference type="eggNOG" id="KOG3339">
    <property type="taxonomic scope" value="Eukaryota"/>
</dbReference>
<keyword evidence="9 11" id="KW-0472">Membrane</keyword>
<dbReference type="GeneID" id="19162590"/>
<keyword evidence="13" id="KW-1185">Reference proteome</keyword>
<evidence type="ECO:0000256" key="10">
    <source>
        <dbReference type="ARBA" id="ARBA00032062"/>
    </source>
</evidence>
<dbReference type="PANTHER" id="PTHR12154">
    <property type="entry name" value="GLYCOSYL TRANSFERASE-RELATED"/>
    <property type="match status" value="1"/>
</dbReference>
<dbReference type="GO" id="GO:0031965">
    <property type="term" value="C:nuclear membrane"/>
    <property type="evidence" value="ECO:0007669"/>
    <property type="project" value="UniProtKB-SubCell"/>
</dbReference>
<evidence type="ECO:0000256" key="2">
    <source>
        <dbReference type="ARBA" id="ARBA00004590"/>
    </source>
</evidence>
<dbReference type="GO" id="GO:0043541">
    <property type="term" value="C:UDP-N-acetylglucosamine transferase complex"/>
    <property type="evidence" value="ECO:0007669"/>
    <property type="project" value="TreeGrafter"/>
</dbReference>
<evidence type="ECO:0000256" key="5">
    <source>
        <dbReference type="ARBA" id="ARBA00017467"/>
    </source>
</evidence>
<keyword evidence="7" id="KW-0256">Endoplasmic reticulum</keyword>
<dbReference type="GO" id="GO:0006488">
    <property type="term" value="P:dolichol-linked oligosaccharide biosynthetic process"/>
    <property type="evidence" value="ECO:0007669"/>
    <property type="project" value="InterPro"/>
</dbReference>
<accession>W9XWD0</accession>
<feature type="transmembrane region" description="Helical" evidence="11">
    <location>
        <begin position="37"/>
        <end position="60"/>
    </location>
</feature>
<evidence type="ECO:0000256" key="3">
    <source>
        <dbReference type="ARBA" id="ARBA00009731"/>
    </source>
</evidence>
<proteinExistence type="inferred from homology"/>
<dbReference type="Gene3D" id="3.40.50.2000">
    <property type="entry name" value="Glycogen Phosphorylase B"/>
    <property type="match status" value="1"/>
</dbReference>
<protein>
    <recommendedName>
        <fullName evidence="5">UDP-N-acetylglucosamine transferase subunit ALG14</fullName>
    </recommendedName>
    <alternativeName>
        <fullName evidence="10">Asparagine-linked glycosylation protein 14</fullName>
    </alternativeName>
</protein>
<evidence type="ECO:0000256" key="11">
    <source>
        <dbReference type="SAM" id="Phobius"/>
    </source>
</evidence>
<evidence type="ECO:0000313" key="13">
    <source>
        <dbReference type="Proteomes" id="UP000019484"/>
    </source>
</evidence>
<gene>
    <name evidence="12" type="ORF">A1O1_07735</name>
</gene>
<evidence type="ECO:0000256" key="4">
    <source>
        <dbReference type="ARBA" id="ARBA00011335"/>
    </source>
</evidence>
<sequence length="305" mass="33645">MEEDHYYREDKATQASLQPSLRPTNSLLPNLSSTSHFLILMITLTLILLGIIWFRLVSILSRGPAKPRPRPRHGLPSPPTHLLIILGSGGHTAEMLNMLSQTPNLPDDFTYRTYVVSSGDAFSALKAHEFEQSLLANVGSLSSIPDGTEPNYDVVTVHRARKVHQSILTTPISSLRCLWDCIAVLRGTHPDLSAKKSLDGRRRLRRPAPDLILTNGPGTGVIVILASIVLRFFGDAALLPEQRSSSSAQTGGQMRSIFIESWARVRTLSLSGRLLRPFVDRFIVQWPQLAETGASKVEYIGPLVT</sequence>
<dbReference type="Pfam" id="PF08660">
    <property type="entry name" value="Alg14"/>
    <property type="match status" value="1"/>
</dbReference>
<dbReference type="PANTHER" id="PTHR12154:SF4">
    <property type="entry name" value="UDP-N-ACETYLGLUCOSAMINE TRANSFERASE SUBUNIT ALG14 HOMOLOG"/>
    <property type="match status" value="1"/>
</dbReference>
<evidence type="ECO:0000256" key="7">
    <source>
        <dbReference type="ARBA" id="ARBA00022824"/>
    </source>
</evidence>
<dbReference type="RefSeq" id="XP_007726791.1">
    <property type="nucleotide sequence ID" value="XM_007728601.1"/>
</dbReference>
<dbReference type="GO" id="GO:0004577">
    <property type="term" value="F:N-acetylglucosaminyldiphosphodolichol N-acetylglucosaminyltransferase activity"/>
    <property type="evidence" value="ECO:0007669"/>
    <property type="project" value="TreeGrafter"/>
</dbReference>
<feature type="transmembrane region" description="Helical" evidence="11">
    <location>
        <begin position="211"/>
        <end position="233"/>
    </location>
</feature>
<comment type="similarity">
    <text evidence="3">Belongs to the ALG14 family.</text>
</comment>
<organism evidence="12 13">
    <name type="scientific">Capronia coronata CBS 617.96</name>
    <dbReference type="NCBI Taxonomy" id="1182541"/>
    <lineage>
        <taxon>Eukaryota</taxon>
        <taxon>Fungi</taxon>
        <taxon>Dikarya</taxon>
        <taxon>Ascomycota</taxon>
        <taxon>Pezizomycotina</taxon>
        <taxon>Eurotiomycetes</taxon>
        <taxon>Chaetothyriomycetidae</taxon>
        <taxon>Chaetothyriales</taxon>
        <taxon>Herpotrichiellaceae</taxon>
        <taxon>Capronia</taxon>
    </lineage>
</organism>
<name>W9XWD0_9EURO</name>
<evidence type="ECO:0000256" key="6">
    <source>
        <dbReference type="ARBA" id="ARBA00022692"/>
    </source>
</evidence>
<comment type="subunit">
    <text evidence="4">Heterodimer with ALG13 to form a functional enzyme.</text>
</comment>
<comment type="caution">
    <text evidence="12">The sequence shown here is derived from an EMBL/GenBank/DDBJ whole genome shotgun (WGS) entry which is preliminary data.</text>
</comment>
<dbReference type="OrthoDB" id="37659at2759"/>
<evidence type="ECO:0000313" key="12">
    <source>
        <dbReference type="EMBL" id="EXJ81670.1"/>
    </source>
</evidence>
<keyword evidence="6 11" id="KW-0812">Transmembrane</keyword>
<reference evidence="12 13" key="1">
    <citation type="submission" date="2013-03" db="EMBL/GenBank/DDBJ databases">
        <title>The Genome Sequence of Capronia coronata CBS 617.96.</title>
        <authorList>
            <consortium name="The Broad Institute Genomics Platform"/>
            <person name="Cuomo C."/>
            <person name="de Hoog S."/>
            <person name="Gorbushina A."/>
            <person name="Walker B."/>
            <person name="Young S.K."/>
            <person name="Zeng Q."/>
            <person name="Gargeya S."/>
            <person name="Fitzgerald M."/>
            <person name="Haas B."/>
            <person name="Abouelleil A."/>
            <person name="Allen A.W."/>
            <person name="Alvarado L."/>
            <person name="Arachchi H.M."/>
            <person name="Berlin A.M."/>
            <person name="Chapman S.B."/>
            <person name="Gainer-Dewar J."/>
            <person name="Goldberg J."/>
            <person name="Griggs A."/>
            <person name="Gujja S."/>
            <person name="Hansen M."/>
            <person name="Howarth C."/>
            <person name="Imamovic A."/>
            <person name="Ireland A."/>
            <person name="Larimer J."/>
            <person name="McCowan C."/>
            <person name="Murphy C."/>
            <person name="Pearson M."/>
            <person name="Poon T.W."/>
            <person name="Priest M."/>
            <person name="Roberts A."/>
            <person name="Saif S."/>
            <person name="Shea T."/>
            <person name="Sisk P."/>
            <person name="Sykes S."/>
            <person name="Wortman J."/>
            <person name="Nusbaum C."/>
            <person name="Birren B."/>
        </authorList>
    </citation>
    <scope>NUCLEOTIDE SEQUENCE [LARGE SCALE GENOMIC DNA]</scope>
    <source>
        <strain evidence="12 13">CBS 617.96</strain>
    </source>
</reference>
<dbReference type="Proteomes" id="UP000019484">
    <property type="component" value="Unassembled WGS sequence"/>
</dbReference>
<dbReference type="STRING" id="1182541.W9XWD0"/>
<keyword evidence="8 11" id="KW-1133">Transmembrane helix</keyword>
<evidence type="ECO:0000256" key="1">
    <source>
        <dbReference type="ARBA" id="ARBA00004389"/>
    </source>
</evidence>
<dbReference type="HOGENOM" id="CLU_064541_0_0_1"/>
<comment type="subcellular location">
    <subcellularLocation>
        <location evidence="1">Endoplasmic reticulum membrane</location>
        <topology evidence="1">Single-pass membrane protein</topology>
    </subcellularLocation>
    <subcellularLocation>
        <location evidence="2">Nucleus membrane</location>
        <topology evidence="2">Single-pass membrane protein</topology>
    </subcellularLocation>
</comment>